<comment type="caution">
    <text evidence="1">The sequence shown here is derived from an EMBL/GenBank/DDBJ whole genome shotgun (WGS) entry which is preliminary data.</text>
</comment>
<dbReference type="EMBL" id="JSAM01000117">
    <property type="protein sequence ID" value="KIA76484.1"/>
    <property type="molecule type" value="Genomic_DNA"/>
</dbReference>
<proteinExistence type="predicted"/>
<organism evidence="1 2">
    <name type="scientific">Parachlamydia acanthamoebae</name>
    <dbReference type="NCBI Taxonomy" id="83552"/>
    <lineage>
        <taxon>Bacteria</taxon>
        <taxon>Pseudomonadati</taxon>
        <taxon>Chlamydiota</taxon>
        <taxon>Chlamydiia</taxon>
        <taxon>Parachlamydiales</taxon>
        <taxon>Parachlamydiaceae</taxon>
        <taxon>Parachlamydia</taxon>
    </lineage>
</organism>
<name>A0A0C1EIR0_9BACT</name>
<sequence>MRFILKAPFRVYVIILIQKHLTYNLYKSSFILKSPFSVEWNSLFSVQSSQIQKFMNSRFSLGRVNEQYQS</sequence>
<accession>A0A0C1EIR0</accession>
<evidence type="ECO:0000313" key="1">
    <source>
        <dbReference type="EMBL" id="KIA76484.1"/>
    </source>
</evidence>
<gene>
    <name evidence="1" type="ORF">DB43_AG00620</name>
</gene>
<dbReference type="Proteomes" id="UP000031307">
    <property type="component" value="Unassembled WGS sequence"/>
</dbReference>
<dbReference type="AlphaFoldDB" id="A0A0C1EIR0"/>
<protein>
    <submittedName>
        <fullName evidence="1">Uncharacterized protein</fullName>
    </submittedName>
</protein>
<evidence type="ECO:0000313" key="2">
    <source>
        <dbReference type="Proteomes" id="UP000031307"/>
    </source>
</evidence>
<reference evidence="1 2" key="1">
    <citation type="journal article" date="2014" name="Mol. Biol. Evol.">
        <title>Massive expansion of Ubiquitination-related gene families within the Chlamydiae.</title>
        <authorList>
            <person name="Domman D."/>
            <person name="Collingro A."/>
            <person name="Lagkouvardos I."/>
            <person name="Gehre L."/>
            <person name="Weinmaier T."/>
            <person name="Rattei T."/>
            <person name="Subtil A."/>
            <person name="Horn M."/>
        </authorList>
    </citation>
    <scope>NUCLEOTIDE SEQUENCE [LARGE SCALE GENOMIC DNA]</scope>
    <source>
        <strain evidence="1 2">OEW1</strain>
    </source>
</reference>